<dbReference type="InterPro" id="IPR036412">
    <property type="entry name" value="HAD-like_sf"/>
</dbReference>
<sequence length="60" mass="6325">MALEDSPHGIAAAKQAGLYCVAVPNALTRQLSLVQADLQVASLAALPLPQLLMTAQQRAW</sequence>
<protein>
    <submittedName>
        <fullName evidence="1">Uncharacterized protein</fullName>
    </submittedName>
</protein>
<dbReference type="SUPFAM" id="SSF56784">
    <property type="entry name" value="HAD-like"/>
    <property type="match status" value="1"/>
</dbReference>
<dbReference type="Proteomes" id="UP000712673">
    <property type="component" value="Unassembled WGS sequence"/>
</dbReference>
<dbReference type="EMBL" id="VGLS01000231">
    <property type="protein sequence ID" value="MBM3223958.1"/>
    <property type="molecule type" value="Genomic_DNA"/>
</dbReference>
<accession>A0A937W0G3</accession>
<dbReference type="Gene3D" id="3.40.50.1000">
    <property type="entry name" value="HAD superfamily/HAD-like"/>
    <property type="match status" value="1"/>
</dbReference>
<comment type="caution">
    <text evidence="1">The sequence shown here is derived from an EMBL/GenBank/DDBJ whole genome shotgun (WGS) entry which is preliminary data.</text>
</comment>
<name>A0A937W0G3_UNCTE</name>
<dbReference type="AlphaFoldDB" id="A0A937W0G3"/>
<proteinExistence type="predicted"/>
<evidence type="ECO:0000313" key="2">
    <source>
        <dbReference type="Proteomes" id="UP000712673"/>
    </source>
</evidence>
<evidence type="ECO:0000313" key="1">
    <source>
        <dbReference type="EMBL" id="MBM3223958.1"/>
    </source>
</evidence>
<reference evidence="1" key="1">
    <citation type="submission" date="2019-03" db="EMBL/GenBank/DDBJ databases">
        <title>Lake Tanganyika Metagenome-Assembled Genomes (MAGs).</title>
        <authorList>
            <person name="Tran P."/>
        </authorList>
    </citation>
    <scope>NUCLEOTIDE SEQUENCE</scope>
    <source>
        <strain evidence="1">K_DeepCast_65m_m2_066</strain>
    </source>
</reference>
<organism evidence="1 2">
    <name type="scientific">Tectimicrobiota bacterium</name>
    <dbReference type="NCBI Taxonomy" id="2528274"/>
    <lineage>
        <taxon>Bacteria</taxon>
        <taxon>Pseudomonadati</taxon>
        <taxon>Nitrospinota/Tectimicrobiota group</taxon>
        <taxon>Candidatus Tectimicrobiota</taxon>
    </lineage>
</organism>
<gene>
    <name evidence="1" type="ORF">FJZ47_09175</name>
</gene>
<dbReference type="InterPro" id="IPR023214">
    <property type="entry name" value="HAD_sf"/>
</dbReference>